<feature type="compositionally biased region" description="Polar residues" evidence="1">
    <location>
        <begin position="86"/>
        <end position="95"/>
    </location>
</feature>
<evidence type="ECO:0000256" key="1">
    <source>
        <dbReference type="SAM" id="MobiDB-lite"/>
    </source>
</evidence>
<name>A0A316FBA6_9ACTN</name>
<keyword evidence="4" id="KW-1185">Reference proteome</keyword>
<dbReference type="Pfam" id="PF19545">
    <property type="entry name" value="DUF6069"/>
    <property type="match status" value="1"/>
</dbReference>
<evidence type="ECO:0000256" key="2">
    <source>
        <dbReference type="SAM" id="Phobius"/>
    </source>
</evidence>
<protein>
    <submittedName>
        <fullName evidence="3">Uncharacterized protein</fullName>
    </submittedName>
</protein>
<feature type="region of interest" description="Disordered" evidence="1">
    <location>
        <begin position="78"/>
        <end position="101"/>
    </location>
</feature>
<dbReference type="RefSeq" id="WP_109597175.1">
    <property type="nucleotide sequence ID" value="NZ_BONA01000062.1"/>
</dbReference>
<dbReference type="AlphaFoldDB" id="A0A316FBA6"/>
<keyword evidence="2" id="KW-0812">Transmembrane</keyword>
<evidence type="ECO:0000313" key="4">
    <source>
        <dbReference type="Proteomes" id="UP000245697"/>
    </source>
</evidence>
<reference evidence="3 4" key="1">
    <citation type="submission" date="2018-05" db="EMBL/GenBank/DDBJ databases">
        <title>Genomic Encyclopedia of Archaeal and Bacterial Type Strains, Phase II (KMG-II): from individual species to whole genera.</title>
        <authorList>
            <person name="Goeker M."/>
        </authorList>
    </citation>
    <scope>NUCLEOTIDE SEQUENCE [LARGE SCALE GENOMIC DNA]</scope>
    <source>
        <strain evidence="3 4">DSM 45184</strain>
    </source>
</reference>
<gene>
    <name evidence="3" type="ORF">BC793_11387</name>
</gene>
<proteinExistence type="predicted"/>
<dbReference type="Proteomes" id="UP000245697">
    <property type="component" value="Unassembled WGS sequence"/>
</dbReference>
<dbReference type="EMBL" id="QGGR01000013">
    <property type="protein sequence ID" value="PWK43405.1"/>
    <property type="molecule type" value="Genomic_DNA"/>
</dbReference>
<accession>A0A316FBA6</accession>
<dbReference type="InterPro" id="IPR045713">
    <property type="entry name" value="DUF6069"/>
</dbReference>
<keyword evidence="2" id="KW-0472">Membrane</keyword>
<organism evidence="3 4">
    <name type="scientific">Actinoplanes xinjiangensis</name>
    <dbReference type="NCBI Taxonomy" id="512350"/>
    <lineage>
        <taxon>Bacteria</taxon>
        <taxon>Bacillati</taxon>
        <taxon>Actinomycetota</taxon>
        <taxon>Actinomycetes</taxon>
        <taxon>Micromonosporales</taxon>
        <taxon>Micromonosporaceae</taxon>
        <taxon>Actinoplanes</taxon>
    </lineage>
</organism>
<feature type="transmembrane region" description="Helical" evidence="2">
    <location>
        <begin position="26"/>
        <end position="43"/>
    </location>
</feature>
<sequence>MATVLAAGLLHLLTLTVAEPRRFFRWIMALVTLIAVITPLTLADQAGAKIATALITLAIGATIVATLDRVAGATSLPRLPERHDTTVPTRQWSQPPTYPRT</sequence>
<keyword evidence="2" id="KW-1133">Transmembrane helix</keyword>
<feature type="transmembrane region" description="Helical" evidence="2">
    <location>
        <begin position="50"/>
        <end position="67"/>
    </location>
</feature>
<evidence type="ECO:0000313" key="3">
    <source>
        <dbReference type="EMBL" id="PWK43405.1"/>
    </source>
</evidence>
<comment type="caution">
    <text evidence="3">The sequence shown here is derived from an EMBL/GenBank/DDBJ whole genome shotgun (WGS) entry which is preliminary data.</text>
</comment>